<comment type="caution">
    <text evidence="1">The sequence shown here is derived from an EMBL/GenBank/DDBJ whole genome shotgun (WGS) entry which is preliminary data.</text>
</comment>
<dbReference type="AlphaFoldDB" id="A0AAX6E7X5"/>
<keyword evidence="2" id="KW-1185">Reference proteome</keyword>
<gene>
    <name evidence="1" type="ORF">M6B38_205490</name>
</gene>
<evidence type="ECO:0000313" key="2">
    <source>
        <dbReference type="Proteomes" id="UP001140949"/>
    </source>
</evidence>
<evidence type="ECO:0000313" key="1">
    <source>
        <dbReference type="EMBL" id="KAJ6800033.1"/>
    </source>
</evidence>
<dbReference type="EMBL" id="JANAVB010039215">
    <property type="protein sequence ID" value="KAJ6800033.1"/>
    <property type="molecule type" value="Genomic_DNA"/>
</dbReference>
<name>A0AAX6E7X5_IRIPA</name>
<protein>
    <submittedName>
        <fullName evidence="1">Uncharacterized protein</fullName>
    </submittedName>
</protein>
<accession>A0AAX6E7X5</accession>
<reference evidence="1" key="1">
    <citation type="journal article" date="2023" name="GigaByte">
        <title>Genome assembly of the bearded iris, Iris pallida Lam.</title>
        <authorList>
            <person name="Bruccoleri R.E."/>
            <person name="Oakeley E.J."/>
            <person name="Faust A.M.E."/>
            <person name="Altorfer M."/>
            <person name="Dessus-Babus S."/>
            <person name="Burckhardt D."/>
            <person name="Oertli M."/>
            <person name="Naumann U."/>
            <person name="Petersen F."/>
            <person name="Wong J."/>
        </authorList>
    </citation>
    <scope>NUCLEOTIDE SEQUENCE</scope>
    <source>
        <strain evidence="1">GSM-AAB239-AS_SAM_17_03QT</strain>
    </source>
</reference>
<dbReference type="Proteomes" id="UP001140949">
    <property type="component" value="Unassembled WGS sequence"/>
</dbReference>
<reference evidence="1" key="2">
    <citation type="submission" date="2023-04" db="EMBL/GenBank/DDBJ databases">
        <authorList>
            <person name="Bruccoleri R.E."/>
            <person name="Oakeley E.J."/>
            <person name="Faust A.-M."/>
            <person name="Dessus-Babus S."/>
            <person name="Altorfer M."/>
            <person name="Burckhardt D."/>
            <person name="Oertli M."/>
            <person name="Naumann U."/>
            <person name="Petersen F."/>
            <person name="Wong J."/>
        </authorList>
    </citation>
    <scope>NUCLEOTIDE SEQUENCE</scope>
    <source>
        <strain evidence="1">GSM-AAB239-AS_SAM_17_03QT</strain>
        <tissue evidence="1">Leaf</tissue>
    </source>
</reference>
<proteinExistence type="predicted"/>
<organism evidence="1 2">
    <name type="scientific">Iris pallida</name>
    <name type="common">Sweet iris</name>
    <dbReference type="NCBI Taxonomy" id="29817"/>
    <lineage>
        <taxon>Eukaryota</taxon>
        <taxon>Viridiplantae</taxon>
        <taxon>Streptophyta</taxon>
        <taxon>Embryophyta</taxon>
        <taxon>Tracheophyta</taxon>
        <taxon>Spermatophyta</taxon>
        <taxon>Magnoliopsida</taxon>
        <taxon>Liliopsida</taxon>
        <taxon>Asparagales</taxon>
        <taxon>Iridaceae</taxon>
        <taxon>Iridoideae</taxon>
        <taxon>Irideae</taxon>
        <taxon>Iris</taxon>
    </lineage>
</organism>
<sequence length="198" mass="22660">MGANCCVAARGKPSPQRISCDVPNYRNVRHSPSWSFRWDNRTHIEDIMDNPSRFSLQNSANVSSEIKSTQIPKLKAFRMGGVHRTLSTYPNLESHQVQLHLLEAPNLLLQIDLLEAVHLLMRKGAILNHQLRQVLQIQSHLFLFHLLHLPHRSKQQVLQHTGVALFHLTQAHRKRQSVLLAINYQGRSLIAESRLSSL</sequence>